<keyword evidence="1" id="KW-0812">Transmembrane</keyword>
<gene>
    <name evidence="2" type="ORF">GCM10022218_12580</name>
</gene>
<dbReference type="EMBL" id="BAAAZK010000002">
    <property type="protein sequence ID" value="GAA4171855.1"/>
    <property type="molecule type" value="Genomic_DNA"/>
</dbReference>
<dbReference type="Proteomes" id="UP001500167">
    <property type="component" value="Unassembled WGS sequence"/>
</dbReference>
<feature type="transmembrane region" description="Helical" evidence="1">
    <location>
        <begin position="115"/>
        <end position="140"/>
    </location>
</feature>
<proteinExistence type="predicted"/>
<evidence type="ECO:0000256" key="1">
    <source>
        <dbReference type="SAM" id="Phobius"/>
    </source>
</evidence>
<feature type="transmembrane region" description="Helical" evidence="1">
    <location>
        <begin position="42"/>
        <end position="61"/>
    </location>
</feature>
<feature type="transmembrane region" description="Helical" evidence="1">
    <location>
        <begin position="73"/>
        <end position="95"/>
    </location>
</feature>
<name>A0ABP7ZW06_9SPHI</name>
<organism evidence="2 3">
    <name type="scientific">Sphingobacterium ginsenosidimutans</name>
    <dbReference type="NCBI Taxonomy" id="687845"/>
    <lineage>
        <taxon>Bacteria</taxon>
        <taxon>Pseudomonadati</taxon>
        <taxon>Bacteroidota</taxon>
        <taxon>Sphingobacteriia</taxon>
        <taxon>Sphingobacteriales</taxon>
        <taxon>Sphingobacteriaceae</taxon>
        <taxon>Sphingobacterium</taxon>
    </lineage>
</organism>
<accession>A0ABP7ZW06</accession>
<keyword evidence="1" id="KW-1133">Transmembrane helix</keyword>
<reference evidence="3" key="1">
    <citation type="journal article" date="2019" name="Int. J. Syst. Evol. Microbiol.">
        <title>The Global Catalogue of Microorganisms (GCM) 10K type strain sequencing project: providing services to taxonomists for standard genome sequencing and annotation.</title>
        <authorList>
            <consortium name="The Broad Institute Genomics Platform"/>
            <consortium name="The Broad Institute Genome Sequencing Center for Infectious Disease"/>
            <person name="Wu L."/>
            <person name="Ma J."/>
        </authorList>
    </citation>
    <scope>NUCLEOTIDE SEQUENCE [LARGE SCALE GENOMIC DNA]</scope>
    <source>
        <strain evidence="3">JCM 16722</strain>
    </source>
</reference>
<dbReference type="RefSeq" id="WP_346084966.1">
    <property type="nucleotide sequence ID" value="NZ_BAAAZK010000002.1"/>
</dbReference>
<evidence type="ECO:0000313" key="2">
    <source>
        <dbReference type="EMBL" id="GAA4171855.1"/>
    </source>
</evidence>
<protein>
    <recommendedName>
        <fullName evidence="4">Signal transduction histidine kinase internal region domain-containing protein</fullName>
    </recommendedName>
</protein>
<evidence type="ECO:0008006" key="4">
    <source>
        <dbReference type="Google" id="ProtNLM"/>
    </source>
</evidence>
<keyword evidence="1" id="KW-0472">Membrane</keyword>
<sequence length="344" mass="40160">MMTKGNILKPLPYRIHAICWTIYFIWISTVNVYKYGWGHLPVMFPLGLVMLIISYLNRVWLRRMLFRRFSTGAIFTLLSYFLLTALAVFLLLYQFPTELSRRILKNPQLFRSVDFVIDVLTFYISFALKGLIIVAIEVGYNLTLGLFRHLGLLRGQSAESRKTQLFRDWTVHFMGNLTQSFTRLARKRSAALIRIDLFFGIQAYAMRKLNFGNSMLGKLEDELFYLQQLMRLYDERGIELITDIRELNKQIIPIMLLSLYKNMIKHGDFSDLSQLGIIRVFSDTDKVLISCRNKVAVESAWIFEDGGTGLEKLMQLLRLEYGEAFSLIQKTNEGIFYLNLEINF</sequence>
<comment type="caution">
    <text evidence="2">The sequence shown here is derived from an EMBL/GenBank/DDBJ whole genome shotgun (WGS) entry which is preliminary data.</text>
</comment>
<feature type="transmembrane region" description="Helical" evidence="1">
    <location>
        <begin position="12"/>
        <end position="30"/>
    </location>
</feature>
<keyword evidence="3" id="KW-1185">Reference proteome</keyword>
<evidence type="ECO:0000313" key="3">
    <source>
        <dbReference type="Proteomes" id="UP001500167"/>
    </source>
</evidence>